<feature type="region of interest" description="Disordered" evidence="1">
    <location>
        <begin position="1"/>
        <end position="33"/>
    </location>
</feature>
<evidence type="ECO:0000256" key="1">
    <source>
        <dbReference type="SAM" id="MobiDB-lite"/>
    </source>
</evidence>
<evidence type="ECO:0000313" key="2">
    <source>
        <dbReference type="EMBL" id="EJD32931.1"/>
    </source>
</evidence>
<dbReference type="AlphaFoldDB" id="J0L9A9"/>
<evidence type="ECO:0008006" key="4">
    <source>
        <dbReference type="Google" id="ProtNLM"/>
    </source>
</evidence>
<dbReference type="EMBL" id="JH688550">
    <property type="protein sequence ID" value="EJD32931.1"/>
    <property type="molecule type" value="Genomic_DNA"/>
</dbReference>
<dbReference type="Proteomes" id="UP000006514">
    <property type="component" value="Unassembled WGS sequence"/>
</dbReference>
<sequence length="207" mass="23565">MPLQTGSYYGRPRIRNRPVYPHLPSDQKADRATVTDGGGTIGCSKYYQLYGRKGLTGGLMVAWCTHSCCIGFHCIPRGEGRNDVFSALFCYWERAPEYVIYDFSCALAAYCMLREAHFFRHTRFLIDIFHSKGHTRCSKACFLSAYRAYSARLQGINSSAGESGNAGLLKIRKPLSYMSQRHAVVFSYVFLAIWNRIRRRKLLSKST</sequence>
<dbReference type="OrthoDB" id="5598737at2759"/>
<dbReference type="PANTHER" id="PTHR34305">
    <property type="entry name" value="EXPRESSED PROTEIN"/>
    <property type="match status" value="1"/>
</dbReference>
<evidence type="ECO:0000313" key="3">
    <source>
        <dbReference type="Proteomes" id="UP000006514"/>
    </source>
</evidence>
<dbReference type="InParanoid" id="J0L9A9"/>
<name>J0L9A9_AURST</name>
<protein>
    <recommendedName>
        <fullName evidence="4">CxC2-like cysteine cluster KDZ transposase-associated domain-containing protein</fullName>
    </recommendedName>
</protein>
<proteinExistence type="predicted"/>
<gene>
    <name evidence="2" type="ORF">AURDEDRAFT_77365</name>
</gene>
<dbReference type="KEGG" id="adl:AURDEDRAFT_77365"/>
<reference evidence="3" key="1">
    <citation type="journal article" date="2012" name="Science">
        <title>The Paleozoic origin of enzymatic lignin decomposition reconstructed from 31 fungal genomes.</title>
        <authorList>
            <person name="Floudas D."/>
            <person name="Binder M."/>
            <person name="Riley R."/>
            <person name="Barry K."/>
            <person name="Blanchette R.A."/>
            <person name="Henrissat B."/>
            <person name="Martinez A.T."/>
            <person name="Otillar R."/>
            <person name="Spatafora J.W."/>
            <person name="Yadav J.S."/>
            <person name="Aerts A."/>
            <person name="Benoit I."/>
            <person name="Boyd A."/>
            <person name="Carlson A."/>
            <person name="Copeland A."/>
            <person name="Coutinho P.M."/>
            <person name="de Vries R.P."/>
            <person name="Ferreira P."/>
            <person name="Findley K."/>
            <person name="Foster B."/>
            <person name="Gaskell J."/>
            <person name="Glotzer D."/>
            <person name="Gorecki P."/>
            <person name="Heitman J."/>
            <person name="Hesse C."/>
            <person name="Hori C."/>
            <person name="Igarashi K."/>
            <person name="Jurgens J.A."/>
            <person name="Kallen N."/>
            <person name="Kersten P."/>
            <person name="Kohler A."/>
            <person name="Kuees U."/>
            <person name="Kumar T.K.A."/>
            <person name="Kuo A."/>
            <person name="LaButti K."/>
            <person name="Larrondo L.F."/>
            <person name="Lindquist E."/>
            <person name="Ling A."/>
            <person name="Lombard V."/>
            <person name="Lucas S."/>
            <person name="Lundell T."/>
            <person name="Martin R."/>
            <person name="McLaughlin D.J."/>
            <person name="Morgenstern I."/>
            <person name="Morin E."/>
            <person name="Murat C."/>
            <person name="Nagy L.G."/>
            <person name="Nolan M."/>
            <person name="Ohm R.A."/>
            <person name="Patyshakuliyeva A."/>
            <person name="Rokas A."/>
            <person name="Ruiz-Duenas F.J."/>
            <person name="Sabat G."/>
            <person name="Salamov A."/>
            <person name="Samejima M."/>
            <person name="Schmutz J."/>
            <person name="Slot J.C."/>
            <person name="St John F."/>
            <person name="Stenlid J."/>
            <person name="Sun H."/>
            <person name="Sun S."/>
            <person name="Syed K."/>
            <person name="Tsang A."/>
            <person name="Wiebenga A."/>
            <person name="Young D."/>
            <person name="Pisabarro A."/>
            <person name="Eastwood D.C."/>
            <person name="Martin F."/>
            <person name="Cullen D."/>
            <person name="Grigoriev I.V."/>
            <person name="Hibbett D.S."/>
        </authorList>
    </citation>
    <scope>NUCLEOTIDE SEQUENCE [LARGE SCALE GENOMIC DNA]</scope>
    <source>
        <strain evidence="3">TFB10046</strain>
    </source>
</reference>
<dbReference type="PANTHER" id="PTHR34305:SF1">
    <property type="entry name" value="SWIM-TYPE DOMAIN-CONTAINING PROTEIN"/>
    <property type="match status" value="1"/>
</dbReference>
<dbReference type="eggNOG" id="ENOG502S87Y">
    <property type="taxonomic scope" value="Eukaryota"/>
</dbReference>
<accession>J0L9A9</accession>
<organism evidence="2 3">
    <name type="scientific">Auricularia subglabra (strain TFB-10046 / SS5)</name>
    <name type="common">White-rot fungus</name>
    <name type="synonym">Auricularia delicata (strain TFB10046)</name>
    <dbReference type="NCBI Taxonomy" id="717982"/>
    <lineage>
        <taxon>Eukaryota</taxon>
        <taxon>Fungi</taxon>
        <taxon>Dikarya</taxon>
        <taxon>Basidiomycota</taxon>
        <taxon>Agaricomycotina</taxon>
        <taxon>Agaricomycetes</taxon>
        <taxon>Auriculariales</taxon>
        <taxon>Auriculariaceae</taxon>
        <taxon>Auricularia</taxon>
    </lineage>
</organism>
<keyword evidence="3" id="KW-1185">Reference proteome</keyword>